<proteinExistence type="predicted"/>
<reference evidence="1 2" key="1">
    <citation type="submission" date="2016-10" db="EMBL/GenBank/DDBJ databases">
        <authorList>
            <person name="de Groot N.N."/>
        </authorList>
    </citation>
    <scope>NUCLEOTIDE SEQUENCE [LARGE SCALE GENOMIC DNA]</scope>
    <source>
        <strain evidence="1 2">IPL20</strain>
    </source>
</reference>
<evidence type="ECO:0000313" key="2">
    <source>
        <dbReference type="Proteomes" id="UP000199074"/>
    </source>
</evidence>
<dbReference type="AlphaFoldDB" id="A0A1I7N776"/>
<organism evidence="1 2">
    <name type="scientific">Devosia crocina</name>
    <dbReference type="NCBI Taxonomy" id="429728"/>
    <lineage>
        <taxon>Bacteria</taxon>
        <taxon>Pseudomonadati</taxon>
        <taxon>Pseudomonadota</taxon>
        <taxon>Alphaproteobacteria</taxon>
        <taxon>Hyphomicrobiales</taxon>
        <taxon>Devosiaceae</taxon>
        <taxon>Devosia</taxon>
    </lineage>
</organism>
<dbReference type="EMBL" id="FPCK01000001">
    <property type="protein sequence ID" value="SFV30532.1"/>
    <property type="molecule type" value="Genomic_DNA"/>
</dbReference>
<gene>
    <name evidence="1" type="ORF">SAMN05216456_1049</name>
</gene>
<sequence length="99" mass="11369">MALGILMGCYRGERDRFLASVQPIKPVADFAHPDRFHDRQRWIEPFGKKRLNFLNGTARKHLFKPRGNSGAQNIAVGRKHETLDAPALQRPLLQIILKR</sequence>
<name>A0A1I7N776_9HYPH</name>
<protein>
    <submittedName>
        <fullName evidence="1">Uncharacterized protein</fullName>
    </submittedName>
</protein>
<evidence type="ECO:0000313" key="1">
    <source>
        <dbReference type="EMBL" id="SFV30532.1"/>
    </source>
</evidence>
<keyword evidence="2" id="KW-1185">Reference proteome</keyword>
<dbReference type="Proteomes" id="UP000199074">
    <property type="component" value="Unassembled WGS sequence"/>
</dbReference>
<dbReference type="STRING" id="429728.SAMN05216456_1049"/>
<accession>A0A1I7N776</accession>